<organism evidence="5 6">
    <name type="scientific">Streptomyces diacarni</name>
    <dbReference type="NCBI Taxonomy" id="2800381"/>
    <lineage>
        <taxon>Bacteria</taxon>
        <taxon>Bacillati</taxon>
        <taxon>Actinomycetota</taxon>
        <taxon>Actinomycetes</taxon>
        <taxon>Kitasatosporales</taxon>
        <taxon>Streptomycetaceae</taxon>
        <taxon>Streptomyces</taxon>
    </lineage>
</organism>
<feature type="domain" description="Sulfotransferase" evidence="4">
    <location>
        <begin position="31"/>
        <end position="268"/>
    </location>
</feature>
<evidence type="ECO:0000256" key="3">
    <source>
        <dbReference type="SAM" id="MobiDB-lite"/>
    </source>
</evidence>
<gene>
    <name evidence="5" type="ORF">DTL70_01365</name>
</gene>
<dbReference type="AlphaFoldDB" id="A0A367FGI3"/>
<comment type="similarity">
    <text evidence="1">Belongs to the sulfotransferase 1 family.</text>
</comment>
<dbReference type="PANTHER" id="PTHR11783">
    <property type="entry name" value="SULFOTRANSFERASE SULT"/>
    <property type="match status" value="1"/>
</dbReference>
<evidence type="ECO:0000256" key="1">
    <source>
        <dbReference type="ARBA" id="ARBA00005771"/>
    </source>
</evidence>
<proteinExistence type="inferred from homology"/>
<dbReference type="Pfam" id="PF00685">
    <property type="entry name" value="Sulfotransfer_1"/>
    <property type="match status" value="1"/>
</dbReference>
<feature type="region of interest" description="Disordered" evidence="3">
    <location>
        <begin position="1"/>
        <end position="20"/>
    </location>
</feature>
<dbReference type="SUPFAM" id="SSF52540">
    <property type="entry name" value="P-loop containing nucleoside triphosphate hydrolases"/>
    <property type="match status" value="1"/>
</dbReference>
<dbReference type="InterPro" id="IPR027417">
    <property type="entry name" value="P-loop_NTPase"/>
</dbReference>
<protein>
    <recommendedName>
        <fullName evidence="4">Sulfotransferase domain-containing protein</fullName>
    </recommendedName>
</protein>
<name>A0A367FGI3_9ACTN</name>
<evidence type="ECO:0000313" key="5">
    <source>
        <dbReference type="EMBL" id="RCG28775.1"/>
    </source>
</evidence>
<dbReference type="InterPro" id="IPR000863">
    <property type="entry name" value="Sulfotransferase_dom"/>
</dbReference>
<comment type="caution">
    <text evidence="5">The sequence shown here is derived from an EMBL/GenBank/DDBJ whole genome shotgun (WGS) entry which is preliminary data.</text>
</comment>
<dbReference type="Proteomes" id="UP000252914">
    <property type="component" value="Unassembled WGS sequence"/>
</dbReference>
<dbReference type="EMBL" id="QOIN01000024">
    <property type="protein sequence ID" value="RCG28775.1"/>
    <property type="molecule type" value="Genomic_DNA"/>
</dbReference>
<reference evidence="5 6" key="1">
    <citation type="submission" date="2018-06" db="EMBL/GenBank/DDBJ databases">
        <title>Streptomyces reniochalinae sp. nov. and Streptomyces diacarnus sp. nov. from marine sponges.</title>
        <authorList>
            <person name="Li L."/>
        </authorList>
    </citation>
    <scope>NUCLEOTIDE SEQUENCE [LARGE SCALE GENOMIC DNA]</scope>
    <source>
        <strain evidence="5 6">LHW51701</strain>
    </source>
</reference>
<evidence type="ECO:0000259" key="4">
    <source>
        <dbReference type="Pfam" id="PF00685"/>
    </source>
</evidence>
<evidence type="ECO:0000256" key="2">
    <source>
        <dbReference type="ARBA" id="ARBA00022679"/>
    </source>
</evidence>
<evidence type="ECO:0000313" key="6">
    <source>
        <dbReference type="Proteomes" id="UP000252914"/>
    </source>
</evidence>
<accession>A0A367FGI3</accession>
<sequence>MNMGEMNMDQQSREKSDPVALHRQNAARLGPRDVVIAAYPGSGASLISNILIELGFDHVDPYSEVIAEDGRCDVLQEDLAYRSRLSAMAALDRKIRSTGTRPEGQLRFVKNHLHPRFFSPEGLAGAVLLVRDPRDTLHSCYHWYHSFSADRLAQAKGQGTFAEFLDGIALNGEPPVEGWCHFNRAWADALEGFPRSAVIRFEDLKTDPEATTARLVEAFGFERSPESIARATRNSRYENMRAHEEKSLGAGATDRPLVMRRGKVEEWREWWGNAGLAAPFHEPRLVETADRFGYQVTRSDDSTPGH</sequence>
<dbReference type="GO" id="GO:0008146">
    <property type="term" value="F:sulfotransferase activity"/>
    <property type="evidence" value="ECO:0007669"/>
    <property type="project" value="InterPro"/>
</dbReference>
<keyword evidence="6" id="KW-1185">Reference proteome</keyword>
<keyword evidence="2" id="KW-0808">Transferase</keyword>
<dbReference type="Gene3D" id="3.40.50.300">
    <property type="entry name" value="P-loop containing nucleotide triphosphate hydrolases"/>
    <property type="match status" value="1"/>
</dbReference>